<dbReference type="InterPro" id="IPR045857">
    <property type="entry name" value="O16G_dom_2"/>
</dbReference>
<dbReference type="PANTHER" id="PTHR10357:SF210">
    <property type="entry name" value="MALTODEXTRIN GLUCOSIDASE"/>
    <property type="match status" value="1"/>
</dbReference>
<proteinExistence type="inferred from homology"/>
<dbReference type="InterPro" id="IPR013780">
    <property type="entry name" value="Glyco_hydro_b"/>
</dbReference>
<keyword evidence="6" id="KW-1185">Reference proteome</keyword>
<dbReference type="Gene3D" id="2.60.40.1180">
    <property type="entry name" value="Golgi alpha-mannosidase II"/>
    <property type="match status" value="1"/>
</dbReference>
<dbReference type="Pfam" id="PF00128">
    <property type="entry name" value="Alpha-amylase"/>
    <property type="match status" value="1"/>
</dbReference>
<dbReference type="SUPFAM" id="SSF51445">
    <property type="entry name" value="(Trans)glycosidases"/>
    <property type="match status" value="1"/>
</dbReference>
<dbReference type="InterPro" id="IPR013783">
    <property type="entry name" value="Ig-like_fold"/>
</dbReference>
<dbReference type="CDD" id="cd11338">
    <property type="entry name" value="AmyAc_CMD"/>
    <property type="match status" value="1"/>
</dbReference>
<dbReference type="InterPro" id="IPR006047">
    <property type="entry name" value="GH13_cat_dom"/>
</dbReference>
<dbReference type="Gene3D" id="2.60.40.10">
    <property type="entry name" value="Immunoglobulins"/>
    <property type="match status" value="1"/>
</dbReference>
<evidence type="ECO:0000256" key="3">
    <source>
        <dbReference type="ARBA" id="ARBA00023295"/>
    </source>
</evidence>
<name>A0A1M6NKG8_9CLOT</name>
<dbReference type="Gene3D" id="3.20.20.80">
    <property type="entry name" value="Glycosidases"/>
    <property type="match status" value="1"/>
</dbReference>
<evidence type="ECO:0000256" key="1">
    <source>
        <dbReference type="ARBA" id="ARBA00008061"/>
    </source>
</evidence>
<dbReference type="EMBL" id="FQZO01000011">
    <property type="protein sequence ID" value="SHJ96245.1"/>
    <property type="molecule type" value="Genomic_DNA"/>
</dbReference>
<evidence type="ECO:0000259" key="4">
    <source>
        <dbReference type="SMART" id="SM00642"/>
    </source>
</evidence>
<dbReference type="RefSeq" id="WP_073012172.1">
    <property type="nucleotide sequence ID" value="NZ_FQZO01000011.1"/>
</dbReference>
<dbReference type="GO" id="GO:0005975">
    <property type="term" value="P:carbohydrate metabolic process"/>
    <property type="evidence" value="ECO:0007669"/>
    <property type="project" value="InterPro"/>
</dbReference>
<dbReference type="SMART" id="SM00642">
    <property type="entry name" value="Aamy"/>
    <property type="match status" value="1"/>
</dbReference>
<accession>A0A1M6NKG8</accession>
<comment type="similarity">
    <text evidence="1">Belongs to the glycosyl hydrolase 13 family.</text>
</comment>
<dbReference type="InterPro" id="IPR004185">
    <property type="entry name" value="Glyco_hydro_13_lg-like_dom"/>
</dbReference>
<dbReference type="PANTHER" id="PTHR10357">
    <property type="entry name" value="ALPHA-AMYLASE FAMILY MEMBER"/>
    <property type="match status" value="1"/>
</dbReference>
<dbReference type="OrthoDB" id="9805159at2"/>
<dbReference type="CDD" id="cd02857">
    <property type="entry name" value="E_set_CDase_PDE_N"/>
    <property type="match status" value="1"/>
</dbReference>
<evidence type="ECO:0000256" key="2">
    <source>
        <dbReference type="ARBA" id="ARBA00022801"/>
    </source>
</evidence>
<feature type="domain" description="Glycosyl hydrolase family 13 catalytic" evidence="4">
    <location>
        <begin position="139"/>
        <end position="530"/>
    </location>
</feature>
<dbReference type="SUPFAM" id="SSF51011">
    <property type="entry name" value="Glycosyl hydrolase domain"/>
    <property type="match status" value="1"/>
</dbReference>
<keyword evidence="2" id="KW-0378">Hydrolase</keyword>
<dbReference type="Proteomes" id="UP000184080">
    <property type="component" value="Unassembled WGS sequence"/>
</dbReference>
<reference evidence="5 6" key="1">
    <citation type="submission" date="2016-11" db="EMBL/GenBank/DDBJ databases">
        <authorList>
            <person name="Jaros S."/>
            <person name="Januszkiewicz K."/>
            <person name="Wedrychowicz H."/>
        </authorList>
    </citation>
    <scope>NUCLEOTIDE SEQUENCE [LARGE SCALE GENOMIC DNA]</scope>
    <source>
        <strain evidence="5 6">DSM 21864</strain>
    </source>
</reference>
<dbReference type="AlphaFoldDB" id="A0A1M6NKG8"/>
<dbReference type="Gene3D" id="3.90.400.10">
    <property type="entry name" value="Oligo-1,6-glucosidase, Domain 2"/>
    <property type="match status" value="1"/>
</dbReference>
<sequence length="619" mass="71739">MDNFYILHDSHSLNFRSPFGAVTLGTEVTINIEVENCEGVFLELIHFKGFCESIPMERKTEEEGQDNHTYSAVIKTQDTGLLNYFFTIKRYGETLYYGNNAEGLGGKGCLQKYDPKPFQITVYKDFKVPSWYKEGIIYQIFVDRFCNGNEDGHIDNPKKNSFIYGDWYDEPMYIRNSSGDIERWEFFGGNLQGVINKLPLIKSLGVTTIYLNPIFESPSSHKYDAADYKSIDPMFGNDEKFKELCSKALELNIRVVLDGVFSHTGSDSIYFNRYGNYSELGAYESKESPYYNWYKFRNHPNDYDCWWGFVNQPNVDELNPDYMNFIINDEDSVISKWMSLGASGWRLDVADELPDEFIKALKKKMKEVKEDSVLIGEVWEDASNKVAYDVKREYFFGDELDSVTNYPFRDSVLGFLKGDIDAHNIIRKLMSLYENYPREAFYSSMNTLGTHDTERLLTALQKGKEHKEEGEALLKLAIAFQMTFPGVPLIYYGDEAGLQGGADPKNRKAYPWGRENKEVFNWYKAMTSLRTNHEVFQKGEFKFYDVHKDVLCFERSLENTTALVMINRASQDIFFELHGNKNVQYYKNLIATEEVIENNFGVLRLKLKPLEVKILLNNI</sequence>
<gene>
    <name evidence="5" type="ORF">SAMN05444401_0250</name>
</gene>
<protein>
    <submittedName>
        <fullName evidence="5">Pullulanase</fullName>
    </submittedName>
</protein>
<evidence type="ECO:0000313" key="5">
    <source>
        <dbReference type="EMBL" id="SHJ96245.1"/>
    </source>
</evidence>
<keyword evidence="3" id="KW-0326">Glycosidase</keyword>
<organism evidence="5 6">
    <name type="scientific">Clostridium amylolyticum</name>
    <dbReference type="NCBI Taxonomy" id="1121298"/>
    <lineage>
        <taxon>Bacteria</taxon>
        <taxon>Bacillati</taxon>
        <taxon>Bacillota</taxon>
        <taxon>Clostridia</taxon>
        <taxon>Eubacteriales</taxon>
        <taxon>Clostridiaceae</taxon>
        <taxon>Clostridium</taxon>
    </lineage>
</organism>
<dbReference type="GO" id="GO:0004553">
    <property type="term" value="F:hydrolase activity, hydrolyzing O-glycosyl compounds"/>
    <property type="evidence" value="ECO:0007669"/>
    <property type="project" value="InterPro"/>
</dbReference>
<dbReference type="STRING" id="1121298.SAMN05444401_0250"/>
<evidence type="ECO:0000313" key="6">
    <source>
        <dbReference type="Proteomes" id="UP000184080"/>
    </source>
</evidence>
<dbReference type="InterPro" id="IPR017853">
    <property type="entry name" value="GH"/>
</dbReference>